<dbReference type="RefSeq" id="WP_070365027.1">
    <property type="nucleotide sequence ID" value="NZ_CP016070.1"/>
</dbReference>
<sequence length="458" mass="49960">MEQVDVAIVGGGPAGTAAARAAATRGASALVLEKGVPRADRDRLGPDSTDAAGFLDYWTEIAGLDPDTLPEEVIHQTLSGAEFVGPTESVTLSNTGINSEYPHFGFAFDRAKFDDWHREQAEAAGADYRVGTGVRDVETTHTGTPTHNLVLADGSEIRADYLVLADGPQRRITMGVLDQYLPPEKAASKLLSPPEANHIAYQEYRRFPADAFDADRIKFWWGWLPGHTAYPWVFPNSDRVARVGLTMPIGMSLDDVPNPQAYELLKPEDESMPSPREFLDRFLETVYGAEYDIESEMPRLENYGKDAGTETYPISSTRPIDSPTDLGIAVVGGAMGATSAFHEGGDHLALRTGTLAGELAASENLSAYNRAWKDAAGPEMRRNVALSDMVRGYGPADWDRVLGIGNRMLKNQAGAVPNIRSALSVGVPALKLFLAYRYTKFGLRDDRVVQIAERDYEH</sequence>
<evidence type="ECO:0000259" key="1">
    <source>
        <dbReference type="Pfam" id="PF01494"/>
    </source>
</evidence>
<organism evidence="2 4">
    <name type="scientific">Halodesulfurarchaeum formicicum</name>
    <dbReference type="NCBI Taxonomy" id="1873524"/>
    <lineage>
        <taxon>Archaea</taxon>
        <taxon>Methanobacteriati</taxon>
        <taxon>Methanobacteriota</taxon>
        <taxon>Stenosarchaea group</taxon>
        <taxon>Halobacteria</taxon>
        <taxon>Halobacteriales</taxon>
        <taxon>Halobacteriaceae</taxon>
        <taxon>Halodesulfurarchaeum</taxon>
    </lineage>
</organism>
<keyword evidence="5" id="KW-1185">Reference proteome</keyword>
<dbReference type="PANTHER" id="PTHR42685">
    <property type="entry name" value="GERANYLGERANYL DIPHOSPHATE REDUCTASE"/>
    <property type="match status" value="1"/>
</dbReference>
<dbReference type="EMBL" id="CP016804">
    <property type="protein sequence ID" value="APE95635.1"/>
    <property type="molecule type" value="Genomic_DNA"/>
</dbReference>
<dbReference type="InterPro" id="IPR050407">
    <property type="entry name" value="Geranylgeranyl_reductase"/>
</dbReference>
<dbReference type="Proteomes" id="UP000185608">
    <property type="component" value="Chromosome"/>
</dbReference>
<dbReference type="SUPFAM" id="SSF51905">
    <property type="entry name" value="FAD/NAD(P)-binding domain"/>
    <property type="match status" value="1"/>
</dbReference>
<dbReference type="KEGG" id="hhsr:HSR6_1187"/>
<dbReference type="Pfam" id="PF01494">
    <property type="entry name" value="FAD_binding_3"/>
    <property type="match status" value="1"/>
</dbReference>
<dbReference type="Gene3D" id="3.50.50.60">
    <property type="entry name" value="FAD/NAD(P)-binding domain"/>
    <property type="match status" value="1"/>
</dbReference>
<reference evidence="5" key="2">
    <citation type="submission" date="2016-08" db="EMBL/GenBank/DDBJ databases">
        <title>Discovery of first anaerobic lithoheterotrophic haloarchae widely represented in hypersaline habitats.</title>
        <authorList>
            <person name="Sorokin D.Y."/>
            <person name="Kublanov I.V."/>
            <person name="Roman P."/>
            <person name="Sinninghe Damste J.S."/>
            <person name="Golyshin P.N."/>
            <person name="Rojo D."/>
            <person name="Ciordia S."/>
            <person name="Mena Md.C."/>
            <person name="Ferrer M."/>
            <person name="Smedile F."/>
            <person name="Messina E."/>
            <person name="La Cono V."/>
            <person name="Yakimov M.M."/>
        </authorList>
    </citation>
    <scope>NUCLEOTIDE SEQUENCE [LARGE SCALE GENOMIC DNA]</scope>
    <source>
        <strain evidence="5">HSR6</strain>
    </source>
</reference>
<gene>
    <name evidence="3" type="ORF">HSR6_1187</name>
    <name evidence="2" type="ORF">HTSR_1152</name>
</gene>
<dbReference type="AlphaFoldDB" id="A0A1D8S4Q0"/>
<protein>
    <submittedName>
        <fullName evidence="2">Electron transfer flavoprotein</fullName>
    </submittedName>
</protein>
<accession>A0A1D8S4Q0</accession>
<evidence type="ECO:0000313" key="2">
    <source>
        <dbReference type="EMBL" id="AOW80332.1"/>
    </source>
</evidence>
<feature type="domain" description="FAD-binding" evidence="1">
    <location>
        <begin position="4"/>
        <end position="169"/>
    </location>
</feature>
<dbReference type="GO" id="GO:0071949">
    <property type="term" value="F:FAD binding"/>
    <property type="evidence" value="ECO:0007669"/>
    <property type="project" value="InterPro"/>
</dbReference>
<dbReference type="GeneID" id="30417711"/>
<dbReference type="STRING" id="1873524.HSR6_1187"/>
<dbReference type="OrthoDB" id="299107at2157"/>
<evidence type="ECO:0000313" key="4">
    <source>
        <dbReference type="Proteomes" id="UP000185608"/>
    </source>
</evidence>
<dbReference type="InterPro" id="IPR036188">
    <property type="entry name" value="FAD/NAD-bd_sf"/>
</dbReference>
<dbReference type="PATRIC" id="fig|1855411.3.peg.1151"/>
<dbReference type="InterPro" id="IPR002938">
    <property type="entry name" value="FAD-bd"/>
</dbReference>
<accession>A0A1J1ACY1</accession>
<evidence type="ECO:0000313" key="5">
    <source>
        <dbReference type="Proteomes" id="UP000186165"/>
    </source>
</evidence>
<evidence type="ECO:0000313" key="3">
    <source>
        <dbReference type="EMBL" id="APE95635.1"/>
    </source>
</evidence>
<dbReference type="EMBL" id="CP016070">
    <property type="protein sequence ID" value="AOW80332.1"/>
    <property type="molecule type" value="Genomic_DNA"/>
</dbReference>
<reference evidence="2 4" key="1">
    <citation type="submission" date="2016-06" db="EMBL/GenBank/DDBJ databases">
        <title>Discovery of anaerobic lithoheterotrophic haloarchaeon capable of sulfur respiration by hydrogen and formate.</title>
        <authorList>
            <person name="Sorokin D.Y."/>
            <person name="Kublanov I.V."/>
            <person name="Roman P."/>
            <person name="Sinninghe Damste J.S."/>
            <person name="Golyshin P.N."/>
            <person name="Rojo D."/>
            <person name="Ciordia S."/>
            <person name="Mena Md.C."/>
            <person name="Ferrer M."/>
            <person name="Smedile F."/>
            <person name="Messina E."/>
            <person name="La Cono V."/>
            <person name="Yakimov M.M."/>
        </authorList>
    </citation>
    <scope>NUCLEOTIDE SEQUENCE [LARGE SCALE GENOMIC DNA]</scope>
    <source>
        <strain evidence="2 4">HTSR1</strain>
    </source>
</reference>
<dbReference type="PANTHER" id="PTHR42685:SF21">
    <property type="entry name" value="DEHYDROGENASE (FLAVOPROTEIN)-LIKE PROTEIN"/>
    <property type="match status" value="1"/>
</dbReference>
<dbReference type="KEGG" id="halh:HTSR_1152"/>
<reference evidence="3" key="3">
    <citation type="journal article" date="2017" name="ISME J.">
        <title>Discovery of anaerobic lithoheterotrophic haloarchaea, ubiquitous in hypersaline habitats.</title>
        <authorList>
            <person name="Sorokin D.Y."/>
            <person name="Messina E."/>
            <person name="Smedile F."/>
            <person name="Roman P."/>
            <person name="Damste J.S.S."/>
            <person name="Ciordia S."/>
            <person name="Mena M.C."/>
            <person name="Ferrer M."/>
            <person name="Golyshin P.N."/>
            <person name="Kublanov I.V."/>
            <person name="Samarov N.I."/>
            <person name="Toshchakov S.V."/>
            <person name="La Cono V."/>
            <person name="Yakimov M.M."/>
        </authorList>
    </citation>
    <scope>NUCLEOTIDE SEQUENCE</scope>
    <source>
        <strain evidence="3">HSR6</strain>
    </source>
</reference>
<dbReference type="PRINTS" id="PR00420">
    <property type="entry name" value="RNGMNOXGNASE"/>
</dbReference>
<proteinExistence type="predicted"/>
<name>A0A1D8S4Q0_9EURY</name>
<dbReference type="Proteomes" id="UP000186165">
    <property type="component" value="Chromosome"/>
</dbReference>